<dbReference type="PANTHER" id="PTHR10353">
    <property type="entry name" value="GLYCOSYL HYDROLASE"/>
    <property type="match status" value="1"/>
</dbReference>
<evidence type="ECO:0000256" key="2">
    <source>
        <dbReference type="ARBA" id="ARBA00022801"/>
    </source>
</evidence>
<evidence type="ECO:0000313" key="5">
    <source>
        <dbReference type="EMBL" id="GAA3634084.1"/>
    </source>
</evidence>
<dbReference type="SUPFAM" id="SSF51445">
    <property type="entry name" value="(Trans)glycosidases"/>
    <property type="match status" value="1"/>
</dbReference>
<evidence type="ECO:0000313" key="6">
    <source>
        <dbReference type="Proteomes" id="UP001501074"/>
    </source>
</evidence>
<keyword evidence="3" id="KW-0326">Glycosidase</keyword>
<proteinExistence type="inferred from homology"/>
<name>A0ABP7AJE4_9ACTN</name>
<keyword evidence="6" id="KW-1185">Reference proteome</keyword>
<dbReference type="Proteomes" id="UP001501074">
    <property type="component" value="Unassembled WGS sequence"/>
</dbReference>
<keyword evidence="2" id="KW-0378">Hydrolase</keyword>
<organism evidence="5 6">
    <name type="scientific">Kineosporia mesophila</name>
    <dbReference type="NCBI Taxonomy" id="566012"/>
    <lineage>
        <taxon>Bacteria</taxon>
        <taxon>Bacillati</taxon>
        <taxon>Actinomycetota</taxon>
        <taxon>Actinomycetes</taxon>
        <taxon>Kineosporiales</taxon>
        <taxon>Kineosporiaceae</taxon>
        <taxon>Kineosporia</taxon>
    </lineage>
</organism>
<dbReference type="PANTHER" id="PTHR10353:SF36">
    <property type="entry name" value="LP05116P"/>
    <property type="match status" value="1"/>
</dbReference>
<dbReference type="Pfam" id="PF00232">
    <property type="entry name" value="Glyco_hydro_1"/>
    <property type="match status" value="2"/>
</dbReference>
<dbReference type="EMBL" id="BAAAZO010000012">
    <property type="protein sequence ID" value="GAA3634084.1"/>
    <property type="molecule type" value="Genomic_DNA"/>
</dbReference>
<dbReference type="InterPro" id="IPR001360">
    <property type="entry name" value="Glyco_hydro_1"/>
</dbReference>
<comment type="similarity">
    <text evidence="1 4">Belongs to the glycosyl hydrolase 1 family.</text>
</comment>
<sequence>MDGDGPRSAVDLPRNIVFGGSGPANGPGLDLYDQLVDRLPAVGIQPMVTLHRGDLPQGLQDAGGWLMRDTALRSGEYAQIVAGRPGDRVIHWCPVNEPHVMTPRGHAQTELAPGRGLLSRIGSLDAHLRAVADAVDRGVDVRGHRCWSLLDHFEGADGWTQRFGRVHVDFETLGRTPERSFAGYAQKIRAHRESAP</sequence>
<reference evidence="6" key="1">
    <citation type="journal article" date="2019" name="Int. J. Syst. Evol. Microbiol.">
        <title>The Global Catalogue of Microorganisms (GCM) 10K type strain sequencing project: providing services to taxonomists for standard genome sequencing and annotation.</title>
        <authorList>
            <consortium name="The Broad Institute Genomics Platform"/>
            <consortium name="The Broad Institute Genome Sequencing Center for Infectious Disease"/>
            <person name="Wu L."/>
            <person name="Ma J."/>
        </authorList>
    </citation>
    <scope>NUCLEOTIDE SEQUENCE [LARGE SCALE GENOMIC DNA]</scope>
    <source>
        <strain evidence="6">JCM 16902</strain>
    </source>
</reference>
<evidence type="ECO:0000256" key="3">
    <source>
        <dbReference type="ARBA" id="ARBA00023295"/>
    </source>
</evidence>
<accession>A0ABP7AJE4</accession>
<evidence type="ECO:0000256" key="4">
    <source>
        <dbReference type="RuleBase" id="RU003690"/>
    </source>
</evidence>
<comment type="caution">
    <text evidence="5">The sequence shown here is derived from an EMBL/GenBank/DDBJ whole genome shotgun (WGS) entry which is preliminary data.</text>
</comment>
<dbReference type="InterPro" id="IPR017853">
    <property type="entry name" value="GH"/>
</dbReference>
<protein>
    <submittedName>
        <fullName evidence="5">Uncharacterized protein</fullName>
    </submittedName>
</protein>
<dbReference type="Gene3D" id="3.20.20.80">
    <property type="entry name" value="Glycosidases"/>
    <property type="match status" value="2"/>
</dbReference>
<gene>
    <name evidence="5" type="ORF">GCM10022223_60490</name>
</gene>
<dbReference type="PRINTS" id="PR00131">
    <property type="entry name" value="GLHYDRLASE1"/>
</dbReference>
<evidence type="ECO:0000256" key="1">
    <source>
        <dbReference type="ARBA" id="ARBA00010838"/>
    </source>
</evidence>